<comment type="caution">
    <text evidence="2">The sequence shown here is derived from an EMBL/GenBank/DDBJ whole genome shotgun (WGS) entry which is preliminary data.</text>
</comment>
<reference evidence="2" key="1">
    <citation type="submission" date="2023-11" db="EMBL/GenBank/DDBJ databases">
        <authorList>
            <person name="Alioto T."/>
            <person name="Alioto T."/>
            <person name="Gomez Garrido J."/>
        </authorList>
    </citation>
    <scope>NUCLEOTIDE SEQUENCE</scope>
</reference>
<feature type="compositionally biased region" description="Basic residues" evidence="1">
    <location>
        <begin position="7"/>
        <end position="17"/>
    </location>
</feature>
<dbReference type="EMBL" id="CAVMBE010000163">
    <property type="protein sequence ID" value="CAK4034992.1"/>
    <property type="molecule type" value="Genomic_DNA"/>
</dbReference>
<evidence type="ECO:0000256" key="1">
    <source>
        <dbReference type="SAM" id="MobiDB-lite"/>
    </source>
</evidence>
<proteinExistence type="predicted"/>
<feature type="compositionally biased region" description="Basic and acidic residues" evidence="1">
    <location>
        <begin position="103"/>
        <end position="113"/>
    </location>
</feature>
<dbReference type="AlphaFoldDB" id="A0AAI8Z9L7"/>
<organism evidence="2 3">
    <name type="scientific">Lecanosticta acicola</name>
    <dbReference type="NCBI Taxonomy" id="111012"/>
    <lineage>
        <taxon>Eukaryota</taxon>
        <taxon>Fungi</taxon>
        <taxon>Dikarya</taxon>
        <taxon>Ascomycota</taxon>
        <taxon>Pezizomycotina</taxon>
        <taxon>Dothideomycetes</taxon>
        <taxon>Dothideomycetidae</taxon>
        <taxon>Mycosphaerellales</taxon>
        <taxon>Mycosphaerellaceae</taxon>
        <taxon>Lecanosticta</taxon>
    </lineage>
</organism>
<feature type="region of interest" description="Disordered" evidence="1">
    <location>
        <begin position="1"/>
        <end position="45"/>
    </location>
</feature>
<accession>A0AAI8Z9L7</accession>
<dbReference type="Proteomes" id="UP001296104">
    <property type="component" value="Unassembled WGS sequence"/>
</dbReference>
<protein>
    <submittedName>
        <fullName evidence="2">Uncharacterized protein</fullName>
    </submittedName>
</protein>
<feature type="region of interest" description="Disordered" evidence="1">
    <location>
        <begin position="86"/>
        <end position="183"/>
    </location>
</feature>
<name>A0AAI8Z9L7_9PEZI</name>
<evidence type="ECO:0000313" key="3">
    <source>
        <dbReference type="Proteomes" id="UP001296104"/>
    </source>
</evidence>
<feature type="compositionally biased region" description="Polar residues" evidence="1">
    <location>
        <begin position="157"/>
        <end position="169"/>
    </location>
</feature>
<gene>
    <name evidence="2" type="ORF">LECACI_7A010150</name>
</gene>
<evidence type="ECO:0000313" key="2">
    <source>
        <dbReference type="EMBL" id="CAK4034992.1"/>
    </source>
</evidence>
<feature type="compositionally biased region" description="Basic and acidic residues" evidence="1">
    <location>
        <begin position="238"/>
        <end position="247"/>
    </location>
</feature>
<feature type="region of interest" description="Disordered" evidence="1">
    <location>
        <begin position="214"/>
        <end position="259"/>
    </location>
</feature>
<keyword evidence="3" id="KW-1185">Reference proteome</keyword>
<sequence length="259" mass="27809">MPAYRVTKQKAPRKGRKATAQSAPVLPPSTLGDDPDQEHPAEIIDENSKKYYMRWLEPDDDDKTKLKYDPEWVNKSWANQYAVDDWKQRKRAKTAAQASDGVAAEKERYDKTAGHQRPVQQTAVAADSAQEDQSNEKSTHTVENTENIVDGVAGQGAQIQQEQTASAEGTENHLADAAKDKGSAVDVMEVDAPEEEHAALAAEVSSDIVAAADSTAQQATATPDVVPAQAGQKQTASAEDKENHVVDGAKSGGSAEADM</sequence>
<feature type="compositionally biased region" description="Basic and acidic residues" evidence="1">
    <location>
        <begin position="170"/>
        <end position="183"/>
    </location>
</feature>